<dbReference type="AlphaFoldDB" id="A0A0V1M5X4"/>
<proteinExistence type="predicted"/>
<dbReference type="EMBL" id="JYDO01000212">
    <property type="protein sequence ID" value="KRZ67056.1"/>
    <property type="molecule type" value="Genomic_DNA"/>
</dbReference>
<gene>
    <name evidence="1" type="ORF">T10_8817</name>
</gene>
<organism evidence="1 2">
    <name type="scientific">Trichinella papuae</name>
    <dbReference type="NCBI Taxonomy" id="268474"/>
    <lineage>
        <taxon>Eukaryota</taxon>
        <taxon>Metazoa</taxon>
        <taxon>Ecdysozoa</taxon>
        <taxon>Nematoda</taxon>
        <taxon>Enoplea</taxon>
        <taxon>Dorylaimia</taxon>
        <taxon>Trichinellida</taxon>
        <taxon>Trichinellidae</taxon>
        <taxon>Trichinella</taxon>
    </lineage>
</organism>
<evidence type="ECO:0000313" key="2">
    <source>
        <dbReference type="Proteomes" id="UP000054843"/>
    </source>
</evidence>
<reference evidence="1 2" key="1">
    <citation type="submission" date="2015-01" db="EMBL/GenBank/DDBJ databases">
        <title>Evolution of Trichinella species and genotypes.</title>
        <authorList>
            <person name="Korhonen P.K."/>
            <person name="Edoardo P."/>
            <person name="Giuseppe L.R."/>
            <person name="Gasser R.B."/>
        </authorList>
    </citation>
    <scope>NUCLEOTIDE SEQUENCE [LARGE SCALE GENOMIC DNA]</scope>
    <source>
        <strain evidence="1">ISS1980</strain>
    </source>
</reference>
<keyword evidence="2" id="KW-1185">Reference proteome</keyword>
<sequence length="124" mass="13744">MSTVKWQTSGVGLEIFNAGGGWRDQKVAPPRSAALPSLRQGKAFRAEEMGDTVVTPPLEAWELSVFPQGGYFAVSSGEGRFSALSVSMRTWRRLRDFALFCKPAKEVAQTRSRGCFMTESSHRR</sequence>
<comment type="caution">
    <text evidence="1">The sequence shown here is derived from an EMBL/GenBank/DDBJ whole genome shotgun (WGS) entry which is preliminary data.</text>
</comment>
<evidence type="ECO:0000313" key="1">
    <source>
        <dbReference type="EMBL" id="KRZ67056.1"/>
    </source>
</evidence>
<name>A0A0V1M5X4_9BILA</name>
<protein>
    <submittedName>
        <fullName evidence="1">Uncharacterized protein</fullName>
    </submittedName>
</protein>
<accession>A0A0V1M5X4</accession>
<dbReference type="Proteomes" id="UP000054843">
    <property type="component" value="Unassembled WGS sequence"/>
</dbReference>